<keyword evidence="3" id="KW-1185">Reference proteome</keyword>
<evidence type="ECO:0000313" key="3">
    <source>
        <dbReference type="Proteomes" id="UP001500897"/>
    </source>
</evidence>
<evidence type="ECO:0008006" key="4">
    <source>
        <dbReference type="Google" id="ProtNLM"/>
    </source>
</evidence>
<gene>
    <name evidence="2" type="ORF">GCM10009759_66050</name>
</gene>
<dbReference type="RefSeq" id="WP_344557551.1">
    <property type="nucleotide sequence ID" value="NZ_BAAANS010000063.1"/>
</dbReference>
<dbReference type="Proteomes" id="UP001500897">
    <property type="component" value="Unassembled WGS sequence"/>
</dbReference>
<organism evidence="2 3">
    <name type="scientific">Kitasatospora saccharophila</name>
    <dbReference type="NCBI Taxonomy" id="407973"/>
    <lineage>
        <taxon>Bacteria</taxon>
        <taxon>Bacillati</taxon>
        <taxon>Actinomycetota</taxon>
        <taxon>Actinomycetes</taxon>
        <taxon>Kitasatosporales</taxon>
        <taxon>Streptomycetaceae</taxon>
        <taxon>Kitasatospora</taxon>
    </lineage>
</organism>
<evidence type="ECO:0000256" key="1">
    <source>
        <dbReference type="SAM" id="MobiDB-lite"/>
    </source>
</evidence>
<protein>
    <recommendedName>
        <fullName evidence="4">4-hydroxy-3-methylbut-2-enyl diphosphate reductase</fullName>
    </recommendedName>
</protein>
<accession>A0ABN2XZD7</accession>
<proteinExistence type="predicted"/>
<feature type="region of interest" description="Disordered" evidence="1">
    <location>
        <begin position="326"/>
        <end position="348"/>
    </location>
</feature>
<name>A0ABN2XZD7_9ACTN</name>
<comment type="caution">
    <text evidence="2">The sequence shown here is derived from an EMBL/GenBank/DDBJ whole genome shotgun (WGS) entry which is preliminary data.</text>
</comment>
<evidence type="ECO:0000313" key="2">
    <source>
        <dbReference type="EMBL" id="GAA2118613.1"/>
    </source>
</evidence>
<reference evidence="2 3" key="1">
    <citation type="journal article" date="2019" name="Int. J. Syst. Evol. Microbiol.">
        <title>The Global Catalogue of Microorganisms (GCM) 10K type strain sequencing project: providing services to taxonomists for standard genome sequencing and annotation.</title>
        <authorList>
            <consortium name="The Broad Institute Genomics Platform"/>
            <consortium name="The Broad Institute Genome Sequencing Center for Infectious Disease"/>
            <person name="Wu L."/>
            <person name="Ma J."/>
        </authorList>
    </citation>
    <scope>NUCLEOTIDE SEQUENCE [LARGE SCALE GENOMIC DNA]</scope>
    <source>
        <strain evidence="2 3">JCM 14559</strain>
    </source>
</reference>
<sequence>MNRTRTTEAFDAAGPLLAAGLVRRGVPVHLAPWPGPLVGAPPTGASTGPRLVATTYVDVDGQVVGLAVVADPTLPALLDEAVAELRRWSDALRTRRLLLPVPAPACFPAPRAAGLLVLAQTRLPPRSACRAGRADATLAAYLERGDTVLVVGSGRGAWDDRPPRPSPRRAGVVPVASVRRATTVEVPAPAKLAFLQRPCTPVEELTAILDVLRSRFPLLRGQHPDQWCHRPTDTRDAVRSAAAASDLVLLVDDRHPHGRRPRHWLAHHRLVPVGSAADLDPVVLARAATITLTGPLHRPGTAALSTALARCLSGLGPLSVVRRRSTSETVTDVYSPPERSAVAAPGKP</sequence>
<dbReference type="EMBL" id="BAAANS010000063">
    <property type="protein sequence ID" value="GAA2118613.1"/>
    <property type="molecule type" value="Genomic_DNA"/>
</dbReference>